<dbReference type="PANTHER" id="PTHR43298">
    <property type="entry name" value="MULTIDRUG RESISTANCE PROTEIN NORM-RELATED"/>
    <property type="match status" value="1"/>
</dbReference>
<keyword evidence="11 13" id="KW-0472">Membrane</keyword>
<keyword evidence="10" id="KW-0406">Ion transport</keyword>
<reference evidence="14" key="1">
    <citation type="submission" date="2021-02" db="EMBL/GenBank/DDBJ databases">
        <title>Infant gut strain persistence is associated with maternal origin, phylogeny, and functional potential including surface adhesion and iron acquisition.</title>
        <authorList>
            <person name="Lou Y.C."/>
        </authorList>
    </citation>
    <scope>NUCLEOTIDE SEQUENCE</scope>
    <source>
        <strain evidence="14">L3_108_103G1_dasL3_108_103G1_concoct_2</strain>
    </source>
</reference>
<evidence type="ECO:0000256" key="9">
    <source>
        <dbReference type="ARBA" id="ARBA00022989"/>
    </source>
</evidence>
<evidence type="ECO:0000313" key="14">
    <source>
        <dbReference type="EMBL" id="MBS4884613.1"/>
    </source>
</evidence>
<feature type="transmembrane region" description="Helical" evidence="13">
    <location>
        <begin position="194"/>
        <end position="215"/>
    </location>
</feature>
<dbReference type="InterPro" id="IPR050222">
    <property type="entry name" value="MATE_MdtK"/>
</dbReference>
<comment type="similarity">
    <text evidence="3">Belongs to the multi antimicrobial extrusion (MATE) (TC 2.A.66.1) family.</text>
</comment>
<feature type="transmembrane region" description="Helical" evidence="13">
    <location>
        <begin position="54"/>
        <end position="80"/>
    </location>
</feature>
<dbReference type="Proteomes" id="UP000753219">
    <property type="component" value="Unassembled WGS sequence"/>
</dbReference>
<proteinExistence type="inferred from homology"/>
<dbReference type="GO" id="GO:0005886">
    <property type="term" value="C:plasma membrane"/>
    <property type="evidence" value="ECO:0007669"/>
    <property type="project" value="UniProtKB-SubCell"/>
</dbReference>
<dbReference type="InterPro" id="IPR048279">
    <property type="entry name" value="MdtK-like"/>
</dbReference>
<feature type="transmembrane region" description="Helical" evidence="13">
    <location>
        <begin position="163"/>
        <end position="188"/>
    </location>
</feature>
<keyword evidence="7" id="KW-1003">Cell membrane</keyword>
<evidence type="ECO:0000256" key="10">
    <source>
        <dbReference type="ARBA" id="ARBA00023065"/>
    </source>
</evidence>
<evidence type="ECO:0000256" key="11">
    <source>
        <dbReference type="ARBA" id="ARBA00023136"/>
    </source>
</evidence>
<evidence type="ECO:0000256" key="3">
    <source>
        <dbReference type="ARBA" id="ARBA00010199"/>
    </source>
</evidence>
<dbReference type="GO" id="GO:0006811">
    <property type="term" value="P:monoatomic ion transport"/>
    <property type="evidence" value="ECO:0007669"/>
    <property type="project" value="UniProtKB-KW"/>
</dbReference>
<comment type="function">
    <text evidence="1">Multidrug efflux pump.</text>
</comment>
<sequence length="445" mass="49642">MQLDLTQGKINKRLLMFAFPLMLGNLLQQFYNIADTLIVGRFLGANALAAVGSSYTLMVFLTSIILGLCMGSSAYFSILYGRKAIDELKNSFFLSFLLIGAVSLILNLLVYLFVDEIMMLLHIPSEIYSMMQSYLLWIFAGMSATFLYNYFANLLRAVGNSMAPLLFLAISAILNILLDLLFVLVFAWGVEGAAIATVLSQYVSGIGIMLYFLIYRKELHIQKQHRCWNKQIMYKLGSFSFYTCLQQSVMNLGILAVQGLVNSFGTVIMAAFAAGVKIDSFAYMPVQDYGNAFSTFIAQNYGAGKKERIQKGIHSSLIAVFCFTTIISILVCTFAKELICIFVAAAETKIVAAGVHYLRIEASFYFGIGLLFLLYGYYRAIELPQMSVILTILSLGTRVLLAYVLSATALNVSGIWLAVPIGWVLADIYGILYYWRRCKKQYKST</sequence>
<keyword evidence="5" id="KW-0813">Transport</keyword>
<organism evidence="14 15">
    <name type="scientific">Amedibacillus dolichus</name>
    <dbReference type="NCBI Taxonomy" id="31971"/>
    <lineage>
        <taxon>Bacteria</taxon>
        <taxon>Bacillati</taxon>
        <taxon>Bacillota</taxon>
        <taxon>Erysipelotrichia</taxon>
        <taxon>Erysipelotrichales</taxon>
        <taxon>Erysipelotrichaceae</taxon>
        <taxon>Amedibacillus</taxon>
    </lineage>
</organism>
<dbReference type="PANTHER" id="PTHR43298:SF2">
    <property type="entry name" value="FMN_FAD EXPORTER YEEO-RELATED"/>
    <property type="match status" value="1"/>
</dbReference>
<feature type="transmembrane region" description="Helical" evidence="13">
    <location>
        <begin position="14"/>
        <end position="34"/>
    </location>
</feature>
<dbReference type="Pfam" id="PF01554">
    <property type="entry name" value="MatE"/>
    <property type="match status" value="2"/>
</dbReference>
<name>A0A942WBI1_9FIRM</name>
<feature type="transmembrane region" description="Helical" evidence="13">
    <location>
        <begin position="263"/>
        <end position="284"/>
    </location>
</feature>
<dbReference type="GO" id="GO:0042910">
    <property type="term" value="F:xenobiotic transmembrane transporter activity"/>
    <property type="evidence" value="ECO:0007669"/>
    <property type="project" value="InterPro"/>
</dbReference>
<evidence type="ECO:0000256" key="12">
    <source>
        <dbReference type="ARBA" id="ARBA00031636"/>
    </source>
</evidence>
<dbReference type="NCBIfam" id="TIGR00797">
    <property type="entry name" value="matE"/>
    <property type="match status" value="1"/>
</dbReference>
<evidence type="ECO:0000256" key="4">
    <source>
        <dbReference type="ARBA" id="ARBA00020268"/>
    </source>
</evidence>
<feature type="transmembrane region" description="Helical" evidence="13">
    <location>
        <begin position="134"/>
        <end position="151"/>
    </location>
</feature>
<dbReference type="AlphaFoldDB" id="A0A942WBI1"/>
<dbReference type="InterPro" id="IPR002528">
    <property type="entry name" value="MATE_fam"/>
</dbReference>
<feature type="transmembrane region" description="Helical" evidence="13">
    <location>
        <begin position="317"/>
        <end position="345"/>
    </location>
</feature>
<dbReference type="RefSeq" id="WP_022420078.1">
    <property type="nucleotide sequence ID" value="NZ_JAGZMZ010000019.1"/>
</dbReference>
<feature type="transmembrane region" description="Helical" evidence="13">
    <location>
        <begin position="388"/>
        <end position="409"/>
    </location>
</feature>
<dbReference type="CDD" id="cd13138">
    <property type="entry name" value="MATE_yoeA_like"/>
    <property type="match status" value="1"/>
</dbReference>
<keyword evidence="6" id="KW-0050">Antiport</keyword>
<evidence type="ECO:0000313" key="15">
    <source>
        <dbReference type="Proteomes" id="UP000753219"/>
    </source>
</evidence>
<evidence type="ECO:0000256" key="5">
    <source>
        <dbReference type="ARBA" id="ARBA00022448"/>
    </source>
</evidence>
<feature type="transmembrane region" description="Helical" evidence="13">
    <location>
        <begin position="415"/>
        <end position="435"/>
    </location>
</feature>
<comment type="subcellular location">
    <subcellularLocation>
        <location evidence="2">Cell membrane</location>
        <topology evidence="2">Multi-pass membrane protein</topology>
    </subcellularLocation>
</comment>
<dbReference type="GO" id="GO:0015297">
    <property type="term" value="F:antiporter activity"/>
    <property type="evidence" value="ECO:0007669"/>
    <property type="project" value="UniProtKB-KW"/>
</dbReference>
<evidence type="ECO:0000256" key="1">
    <source>
        <dbReference type="ARBA" id="ARBA00003408"/>
    </source>
</evidence>
<dbReference type="EMBL" id="JAGZMZ010000019">
    <property type="protein sequence ID" value="MBS4884613.1"/>
    <property type="molecule type" value="Genomic_DNA"/>
</dbReference>
<keyword evidence="9 13" id="KW-1133">Transmembrane helix</keyword>
<accession>A0A942WBI1</accession>
<evidence type="ECO:0000256" key="7">
    <source>
        <dbReference type="ARBA" id="ARBA00022475"/>
    </source>
</evidence>
<comment type="caution">
    <text evidence="14">The sequence shown here is derived from an EMBL/GenBank/DDBJ whole genome shotgun (WGS) entry which is preliminary data.</text>
</comment>
<gene>
    <name evidence="14" type="ORF">KHZ85_07590</name>
</gene>
<feature type="transmembrane region" description="Helical" evidence="13">
    <location>
        <begin position="92"/>
        <end position="114"/>
    </location>
</feature>
<evidence type="ECO:0000256" key="2">
    <source>
        <dbReference type="ARBA" id="ARBA00004651"/>
    </source>
</evidence>
<feature type="transmembrane region" description="Helical" evidence="13">
    <location>
        <begin position="357"/>
        <end position="376"/>
    </location>
</feature>
<evidence type="ECO:0000256" key="8">
    <source>
        <dbReference type="ARBA" id="ARBA00022692"/>
    </source>
</evidence>
<dbReference type="PIRSF" id="PIRSF006603">
    <property type="entry name" value="DinF"/>
    <property type="match status" value="1"/>
</dbReference>
<protein>
    <recommendedName>
        <fullName evidence="4">Probable multidrug resistance protein NorM</fullName>
    </recommendedName>
    <alternativeName>
        <fullName evidence="12">Multidrug-efflux transporter</fullName>
    </alternativeName>
</protein>
<keyword evidence="8 13" id="KW-0812">Transmembrane</keyword>
<evidence type="ECO:0000256" key="6">
    <source>
        <dbReference type="ARBA" id="ARBA00022449"/>
    </source>
</evidence>
<evidence type="ECO:0000256" key="13">
    <source>
        <dbReference type="SAM" id="Phobius"/>
    </source>
</evidence>